<dbReference type="Gene3D" id="3.30.420.10">
    <property type="entry name" value="Ribonuclease H-like superfamily/Ribonuclease H"/>
    <property type="match status" value="1"/>
</dbReference>
<dbReference type="PANTHER" id="PTHR37984">
    <property type="entry name" value="PROTEIN CBG26694"/>
    <property type="match status" value="1"/>
</dbReference>
<dbReference type="EMBL" id="BAABME010005110">
    <property type="protein sequence ID" value="GAA0164625.1"/>
    <property type="molecule type" value="Genomic_DNA"/>
</dbReference>
<evidence type="ECO:0000313" key="2">
    <source>
        <dbReference type="EMBL" id="GAA0164625.1"/>
    </source>
</evidence>
<dbReference type="InterPro" id="IPR001584">
    <property type="entry name" value="Integrase_cat-core"/>
</dbReference>
<comment type="caution">
    <text evidence="2">The sequence shown here is derived from an EMBL/GenBank/DDBJ whole genome shotgun (WGS) entry which is preliminary data.</text>
</comment>
<feature type="domain" description="Integrase catalytic" evidence="1">
    <location>
        <begin position="5"/>
        <end position="74"/>
    </location>
</feature>
<organism evidence="2 3">
    <name type="scientific">Lithospermum erythrorhizon</name>
    <name type="common">Purple gromwell</name>
    <name type="synonym">Lithospermum officinale var. erythrorhizon</name>
    <dbReference type="NCBI Taxonomy" id="34254"/>
    <lineage>
        <taxon>Eukaryota</taxon>
        <taxon>Viridiplantae</taxon>
        <taxon>Streptophyta</taxon>
        <taxon>Embryophyta</taxon>
        <taxon>Tracheophyta</taxon>
        <taxon>Spermatophyta</taxon>
        <taxon>Magnoliopsida</taxon>
        <taxon>eudicotyledons</taxon>
        <taxon>Gunneridae</taxon>
        <taxon>Pentapetalae</taxon>
        <taxon>asterids</taxon>
        <taxon>lamiids</taxon>
        <taxon>Boraginales</taxon>
        <taxon>Boraginaceae</taxon>
        <taxon>Boraginoideae</taxon>
        <taxon>Lithospermeae</taxon>
        <taxon>Lithospermum</taxon>
    </lineage>
</organism>
<dbReference type="PROSITE" id="PS50994">
    <property type="entry name" value="INTEGRASE"/>
    <property type="match status" value="1"/>
</dbReference>
<dbReference type="InterPro" id="IPR012337">
    <property type="entry name" value="RNaseH-like_sf"/>
</dbReference>
<evidence type="ECO:0000313" key="3">
    <source>
        <dbReference type="Proteomes" id="UP001454036"/>
    </source>
</evidence>
<protein>
    <recommendedName>
        <fullName evidence="1">Integrase catalytic domain-containing protein</fullName>
    </recommendedName>
</protein>
<evidence type="ECO:0000259" key="1">
    <source>
        <dbReference type="PROSITE" id="PS50994"/>
    </source>
</evidence>
<gene>
    <name evidence="2" type="ORF">LIER_20217</name>
</gene>
<dbReference type="GO" id="GO:0003676">
    <property type="term" value="F:nucleic acid binding"/>
    <property type="evidence" value="ECO:0007669"/>
    <property type="project" value="InterPro"/>
</dbReference>
<dbReference type="SUPFAM" id="SSF53098">
    <property type="entry name" value="Ribonuclease H-like"/>
    <property type="match status" value="1"/>
</dbReference>
<sequence length="193" mass="22212">MVSMLYLVPFYQWAVDIVGDLPRTPGGKMYTIVVVDYFTKWVDAKPLTRQGQDQVYQFFKEIFSRFGVPRVLVTTGKIEDLCLELDIEHRDGFRVISPGQWPCRSDESSNLQRRQETAPGGRRLLGIGPCNCVMGLRLNLDLLEENRDTAVDKMAWYKRKVAAHYNKRFRAIQFLMGDLVLRARQASAHGKPE</sequence>
<dbReference type="GO" id="GO:0015074">
    <property type="term" value="P:DNA integration"/>
    <property type="evidence" value="ECO:0007669"/>
    <property type="project" value="InterPro"/>
</dbReference>
<reference evidence="2 3" key="1">
    <citation type="submission" date="2024-01" db="EMBL/GenBank/DDBJ databases">
        <title>The complete chloroplast genome sequence of Lithospermum erythrorhizon: insights into the phylogenetic relationship among Boraginaceae species and the maternal lineages of purple gromwells.</title>
        <authorList>
            <person name="Okada T."/>
            <person name="Watanabe K."/>
        </authorList>
    </citation>
    <scope>NUCLEOTIDE SEQUENCE [LARGE SCALE GENOMIC DNA]</scope>
</reference>
<keyword evidence="3" id="KW-1185">Reference proteome</keyword>
<dbReference type="Proteomes" id="UP001454036">
    <property type="component" value="Unassembled WGS sequence"/>
</dbReference>
<dbReference type="InterPro" id="IPR036397">
    <property type="entry name" value="RNaseH_sf"/>
</dbReference>
<dbReference type="InterPro" id="IPR050951">
    <property type="entry name" value="Retrovirus_Pol_polyprotein"/>
</dbReference>
<dbReference type="AlphaFoldDB" id="A0AAV3QM61"/>
<proteinExistence type="predicted"/>
<name>A0AAV3QM61_LITER</name>
<dbReference type="PANTHER" id="PTHR37984:SF5">
    <property type="entry name" value="PROTEIN NYNRIN-LIKE"/>
    <property type="match status" value="1"/>
</dbReference>
<accession>A0AAV3QM61</accession>